<feature type="compositionally biased region" description="Basic and acidic residues" evidence="1">
    <location>
        <begin position="1"/>
        <end position="49"/>
    </location>
</feature>
<comment type="caution">
    <text evidence="2">The sequence shown here is derived from an EMBL/GenBank/DDBJ whole genome shotgun (WGS) entry which is preliminary data.</text>
</comment>
<dbReference type="Proteomes" id="UP000188320">
    <property type="component" value="Unassembled WGS sequence"/>
</dbReference>
<organism evidence="2 3">
    <name type="scientific">Zancudomyces culisetae</name>
    <name type="common">Gut fungus</name>
    <name type="synonym">Smittium culisetae</name>
    <dbReference type="NCBI Taxonomy" id="1213189"/>
    <lineage>
        <taxon>Eukaryota</taxon>
        <taxon>Fungi</taxon>
        <taxon>Fungi incertae sedis</taxon>
        <taxon>Zoopagomycota</taxon>
        <taxon>Kickxellomycotina</taxon>
        <taxon>Harpellomycetes</taxon>
        <taxon>Harpellales</taxon>
        <taxon>Legeriomycetaceae</taxon>
        <taxon>Zancudomyces</taxon>
    </lineage>
</organism>
<proteinExistence type="predicted"/>
<dbReference type="AlphaFoldDB" id="A0A1R1PZB3"/>
<dbReference type="EMBL" id="LSSK01000009">
    <property type="protein sequence ID" value="OMH86267.1"/>
    <property type="molecule type" value="Genomic_DNA"/>
</dbReference>
<reference evidence="3" key="1">
    <citation type="submission" date="2017-01" db="EMBL/GenBank/DDBJ databases">
        <authorList>
            <person name="Wang Y."/>
            <person name="White M."/>
            <person name="Kvist S."/>
            <person name="Moncalvo J.-M."/>
        </authorList>
    </citation>
    <scope>NUCLEOTIDE SEQUENCE [LARGE SCALE GENOMIC DNA]</scope>
    <source>
        <strain evidence="3">COL-18-3</strain>
    </source>
</reference>
<keyword evidence="3" id="KW-1185">Reference proteome</keyword>
<accession>A0A1R1PZB3</accession>
<gene>
    <name evidence="2" type="ORF">AX774_g158</name>
</gene>
<protein>
    <submittedName>
        <fullName evidence="2">Uncharacterized protein</fullName>
    </submittedName>
</protein>
<feature type="region of interest" description="Disordered" evidence="1">
    <location>
        <begin position="1"/>
        <end position="67"/>
    </location>
</feature>
<evidence type="ECO:0000256" key="1">
    <source>
        <dbReference type="SAM" id="MobiDB-lite"/>
    </source>
</evidence>
<name>A0A1R1PZB3_ZANCU</name>
<evidence type="ECO:0000313" key="2">
    <source>
        <dbReference type="EMBL" id="OMH86267.1"/>
    </source>
</evidence>
<evidence type="ECO:0000313" key="3">
    <source>
        <dbReference type="Proteomes" id="UP000188320"/>
    </source>
</evidence>
<sequence length="327" mass="36329">MKDIELAENRYQEQLKRKEQEKSQSKDSGGRQRGKDNRIDIIESDDNHHGYYQHTGGKRSKARDDGSGGIVAGRMNYNTDLVLSSEDIVEVSKRNIGGYYEFDDIEDISEITIDDDDTVAVHRDKPRLRARNNENTRPIGVDGFKNGGGTLIEKAEVSSIKSSPVLGYGGGYVNHGQATKNHDQKDAEHVICEAISDGEYDFDASYLDNFEAQYSENDNNAEDISYDTGATIGAASRTVERFDMEYENTGSTDMFNGQTEKKSYALTGVTNVVSNDQIATTIINGESSYFNGNSMNPLSTNTVTIPSTTKATNNVSRWILKCSIYRR</sequence>